<sequence length="126" mass="13700">MSHRDVTHGRHAAEPAPPAFVRSFTLTRGRAVPRVDLPFEATLVVTDKNPDSPVRGQHAEALKLCDGRSVAEIAAEMDLPIGVVRVLVGDLVADGKVEVRRTLTDDTSLDERRDLLQRTLAGLLVS</sequence>
<gene>
    <name evidence="1" type="ORF">IEQ44_06745</name>
</gene>
<protein>
    <submittedName>
        <fullName evidence="1">DUF742 domain-containing protein</fullName>
    </submittedName>
</protein>
<dbReference type="PANTHER" id="PTHR36221:SF1">
    <property type="entry name" value="DUF742 DOMAIN-CONTAINING PROTEIN"/>
    <property type="match status" value="1"/>
</dbReference>
<accession>A0ABR9RS35</accession>
<comment type="caution">
    <text evidence="1">The sequence shown here is derived from an EMBL/GenBank/DDBJ whole genome shotgun (WGS) entry which is preliminary data.</text>
</comment>
<dbReference type="PANTHER" id="PTHR36221">
    <property type="entry name" value="DUF742 DOMAIN-CONTAINING PROTEIN"/>
    <property type="match status" value="1"/>
</dbReference>
<name>A0ABR9RS35_9ACTN</name>
<reference evidence="1 2" key="1">
    <citation type="submission" date="2020-10" db="EMBL/GenBank/DDBJ databases">
        <title>Nocardioides sp. isolated from sludge.</title>
        <authorList>
            <person name="Zhang X."/>
        </authorList>
    </citation>
    <scope>NUCLEOTIDE SEQUENCE [LARGE SCALE GENOMIC DNA]</scope>
    <source>
        <strain evidence="1 2">Y6</strain>
    </source>
</reference>
<dbReference type="RefSeq" id="WP_193637675.1">
    <property type="nucleotide sequence ID" value="NZ_JADCSA010000005.1"/>
</dbReference>
<evidence type="ECO:0000313" key="2">
    <source>
        <dbReference type="Proteomes" id="UP000756387"/>
    </source>
</evidence>
<dbReference type="Pfam" id="PF05331">
    <property type="entry name" value="DUF742"/>
    <property type="match status" value="1"/>
</dbReference>
<dbReference type="Proteomes" id="UP000756387">
    <property type="component" value="Unassembled WGS sequence"/>
</dbReference>
<evidence type="ECO:0000313" key="1">
    <source>
        <dbReference type="EMBL" id="MBE7324346.1"/>
    </source>
</evidence>
<dbReference type="EMBL" id="JADCSA010000005">
    <property type="protein sequence ID" value="MBE7324346.1"/>
    <property type="molecule type" value="Genomic_DNA"/>
</dbReference>
<dbReference type="InterPro" id="IPR007995">
    <property type="entry name" value="DUF742"/>
</dbReference>
<proteinExistence type="predicted"/>
<organism evidence="1 2">
    <name type="scientific">Nocardioides malaquae</name>
    <dbReference type="NCBI Taxonomy" id="2773426"/>
    <lineage>
        <taxon>Bacteria</taxon>
        <taxon>Bacillati</taxon>
        <taxon>Actinomycetota</taxon>
        <taxon>Actinomycetes</taxon>
        <taxon>Propionibacteriales</taxon>
        <taxon>Nocardioidaceae</taxon>
        <taxon>Nocardioides</taxon>
    </lineage>
</organism>
<keyword evidence="2" id="KW-1185">Reference proteome</keyword>